<keyword evidence="2" id="KW-1185">Reference proteome</keyword>
<evidence type="ECO:0000313" key="1">
    <source>
        <dbReference type="EMBL" id="GAA4034403.1"/>
    </source>
</evidence>
<sequence>MTVLLAGLGGCATAPTSRTIAATDPLNAPELTRSFGIRDRYGIPRHVGGTAIYIDSVARHFDYAEASTIAWRDKHGRWEWSQVSERGPGGLLPAKQELNSNKVRSLTDLEAKSVEDLIRNPALYNGIVETDGSHGVGAPSHVMGIVTPFGRTVIRWNGRLLGPAGDLADILLGR</sequence>
<gene>
    <name evidence="1" type="ORF">GCM10022281_13140</name>
</gene>
<reference evidence="2" key="1">
    <citation type="journal article" date="2019" name="Int. J. Syst. Evol. Microbiol.">
        <title>The Global Catalogue of Microorganisms (GCM) 10K type strain sequencing project: providing services to taxonomists for standard genome sequencing and annotation.</title>
        <authorList>
            <consortium name="The Broad Institute Genomics Platform"/>
            <consortium name="The Broad Institute Genome Sequencing Center for Infectious Disease"/>
            <person name="Wu L."/>
            <person name="Ma J."/>
        </authorList>
    </citation>
    <scope>NUCLEOTIDE SEQUENCE [LARGE SCALE GENOMIC DNA]</scope>
    <source>
        <strain evidence="2">JCM 17564</strain>
    </source>
</reference>
<proteinExistence type="predicted"/>
<organism evidence="1 2">
    <name type="scientific">Sphingomonas rosea</name>
    <dbReference type="NCBI Taxonomy" id="335605"/>
    <lineage>
        <taxon>Bacteria</taxon>
        <taxon>Pseudomonadati</taxon>
        <taxon>Pseudomonadota</taxon>
        <taxon>Alphaproteobacteria</taxon>
        <taxon>Sphingomonadales</taxon>
        <taxon>Sphingomonadaceae</taxon>
        <taxon>Sphingomonas</taxon>
    </lineage>
</organism>
<dbReference type="Proteomes" id="UP001424459">
    <property type="component" value="Unassembled WGS sequence"/>
</dbReference>
<protein>
    <submittedName>
        <fullName evidence="1">Uncharacterized protein</fullName>
    </submittedName>
</protein>
<evidence type="ECO:0000313" key="2">
    <source>
        <dbReference type="Proteomes" id="UP001424459"/>
    </source>
</evidence>
<comment type="caution">
    <text evidence="1">The sequence shown here is derived from an EMBL/GenBank/DDBJ whole genome shotgun (WGS) entry which is preliminary data.</text>
</comment>
<accession>A0ABP7U1P1</accession>
<dbReference type="EMBL" id="BAABBR010000001">
    <property type="protein sequence ID" value="GAA4034403.1"/>
    <property type="molecule type" value="Genomic_DNA"/>
</dbReference>
<name>A0ABP7U1P1_9SPHN</name>